<gene>
    <name evidence="10" type="ORF">Sste5346_010104</name>
</gene>
<keyword evidence="11" id="KW-1185">Reference proteome</keyword>
<evidence type="ECO:0000256" key="8">
    <source>
        <dbReference type="SAM" id="Phobius"/>
    </source>
</evidence>
<reference evidence="10 11" key="1">
    <citation type="journal article" date="2024" name="IMA Fungus">
        <title>IMA Genome - F19 : A genome assembly and annotation guide to empower mycologists, including annotated draft genome sequences of Ceratocystis pirilliformis, Diaporthe australafricana, Fusarium ophioides, Paecilomyces lecythidis, and Sporothrix stenoceras.</title>
        <authorList>
            <person name="Aylward J."/>
            <person name="Wilson A.M."/>
            <person name="Visagie C.M."/>
            <person name="Spraker J."/>
            <person name="Barnes I."/>
            <person name="Buitendag C."/>
            <person name="Ceriani C."/>
            <person name="Del Mar Angel L."/>
            <person name="du Plessis D."/>
            <person name="Fuchs T."/>
            <person name="Gasser K."/>
            <person name="Kramer D."/>
            <person name="Li W."/>
            <person name="Munsamy K."/>
            <person name="Piso A."/>
            <person name="Price J.L."/>
            <person name="Sonnekus B."/>
            <person name="Thomas C."/>
            <person name="van der Nest A."/>
            <person name="van Dijk A."/>
            <person name="van Heerden A."/>
            <person name="van Vuuren N."/>
            <person name="Yilmaz N."/>
            <person name="Duong T.A."/>
            <person name="van der Merwe N.A."/>
            <person name="Wingfield M.J."/>
            <person name="Wingfield B.D."/>
        </authorList>
    </citation>
    <scope>NUCLEOTIDE SEQUENCE [LARGE SCALE GENOMIC DNA]</scope>
    <source>
        <strain evidence="10 11">CMW 5346</strain>
    </source>
</reference>
<dbReference type="InterPro" id="IPR005828">
    <property type="entry name" value="MFS_sugar_transport-like"/>
</dbReference>
<feature type="domain" description="Major facilitator superfamily (MFS) profile" evidence="9">
    <location>
        <begin position="25"/>
        <end position="461"/>
    </location>
</feature>
<evidence type="ECO:0000256" key="7">
    <source>
        <dbReference type="RuleBase" id="RU003346"/>
    </source>
</evidence>
<keyword evidence="4 8" id="KW-0812">Transmembrane</keyword>
<protein>
    <recommendedName>
        <fullName evidence="9">Major facilitator superfamily (MFS) profile domain-containing protein</fullName>
    </recommendedName>
</protein>
<dbReference type="InterPro" id="IPR036259">
    <property type="entry name" value="MFS_trans_sf"/>
</dbReference>
<dbReference type="PANTHER" id="PTHR48022">
    <property type="entry name" value="PLASTIDIC GLUCOSE TRANSPORTER 4"/>
    <property type="match status" value="1"/>
</dbReference>
<feature type="transmembrane region" description="Helical" evidence="8">
    <location>
        <begin position="67"/>
        <end position="90"/>
    </location>
</feature>
<feature type="transmembrane region" description="Helical" evidence="8">
    <location>
        <begin position="436"/>
        <end position="457"/>
    </location>
</feature>
<accession>A0ABR3YH00</accession>
<evidence type="ECO:0000256" key="6">
    <source>
        <dbReference type="ARBA" id="ARBA00023136"/>
    </source>
</evidence>
<keyword evidence="6 8" id="KW-0472">Membrane</keyword>
<feature type="transmembrane region" description="Helical" evidence="8">
    <location>
        <begin position="271"/>
        <end position="289"/>
    </location>
</feature>
<feature type="transmembrane region" description="Helical" evidence="8">
    <location>
        <begin position="309"/>
        <end position="329"/>
    </location>
</feature>
<evidence type="ECO:0000259" key="9">
    <source>
        <dbReference type="PROSITE" id="PS50850"/>
    </source>
</evidence>
<comment type="similarity">
    <text evidence="2 7">Belongs to the major facilitator superfamily. Sugar transporter (TC 2.A.1.1) family.</text>
</comment>
<dbReference type="PANTHER" id="PTHR48022:SF11">
    <property type="entry name" value="MONOSACCHARIDE TRANSPORTER (HXT8), PUTATIVE (AFU_ORTHOLOGUE AFUA_2G08120)-RELATED"/>
    <property type="match status" value="1"/>
</dbReference>
<feature type="transmembrane region" description="Helical" evidence="8">
    <location>
        <begin position="21"/>
        <end position="47"/>
    </location>
</feature>
<evidence type="ECO:0000256" key="3">
    <source>
        <dbReference type="ARBA" id="ARBA00022448"/>
    </source>
</evidence>
<keyword evidence="3 7" id="KW-0813">Transport</keyword>
<dbReference type="NCBIfam" id="TIGR00879">
    <property type="entry name" value="SP"/>
    <property type="match status" value="1"/>
</dbReference>
<evidence type="ECO:0000256" key="4">
    <source>
        <dbReference type="ARBA" id="ARBA00022692"/>
    </source>
</evidence>
<proteinExistence type="inferred from homology"/>
<name>A0ABR3YH00_9PEZI</name>
<dbReference type="Gene3D" id="1.20.1250.20">
    <property type="entry name" value="MFS general substrate transporter like domains"/>
    <property type="match status" value="1"/>
</dbReference>
<dbReference type="PROSITE" id="PS50850">
    <property type="entry name" value="MFS"/>
    <property type="match status" value="1"/>
</dbReference>
<feature type="transmembrane region" description="Helical" evidence="8">
    <location>
        <begin position="369"/>
        <end position="388"/>
    </location>
</feature>
<dbReference type="Proteomes" id="UP001583186">
    <property type="component" value="Unassembled WGS sequence"/>
</dbReference>
<dbReference type="SUPFAM" id="SSF103473">
    <property type="entry name" value="MFS general substrate transporter"/>
    <property type="match status" value="1"/>
</dbReference>
<comment type="subcellular location">
    <subcellularLocation>
        <location evidence="1">Membrane</location>
        <topology evidence="1">Multi-pass membrane protein</topology>
    </subcellularLocation>
</comment>
<feature type="transmembrane region" description="Helical" evidence="8">
    <location>
        <begin position="336"/>
        <end position="357"/>
    </location>
</feature>
<organism evidence="10 11">
    <name type="scientific">Sporothrix stenoceras</name>
    <dbReference type="NCBI Taxonomy" id="5173"/>
    <lineage>
        <taxon>Eukaryota</taxon>
        <taxon>Fungi</taxon>
        <taxon>Dikarya</taxon>
        <taxon>Ascomycota</taxon>
        <taxon>Pezizomycotina</taxon>
        <taxon>Sordariomycetes</taxon>
        <taxon>Sordariomycetidae</taxon>
        <taxon>Ophiostomatales</taxon>
        <taxon>Ophiostomataceae</taxon>
        <taxon>Sporothrix</taxon>
    </lineage>
</organism>
<feature type="transmembrane region" description="Helical" evidence="8">
    <location>
        <begin position="97"/>
        <end position="117"/>
    </location>
</feature>
<evidence type="ECO:0000313" key="10">
    <source>
        <dbReference type="EMBL" id="KAL1887603.1"/>
    </source>
</evidence>
<sequence length="509" mass="55715">MDSATPYPVVQHGGGRQFRTYNVMVIFAMSFASIAMGYSANIISTTLAQPTFIAYFELDTRENGTQLISGMNGLFQAGAFFGAICISWVADSYGRKMSITVPSILVLISGALLAGSVHIGMFLAFRFVAGMGSFWLLGSVPVWMTEIVPPRWRGLLVDIHSAALLFGYVLASWMGYAFYHLDSVDAWRAPLALQTLPALIVLGAMPFLPESPRYLVQRGHHDKARQVLARLHETHEAEVEFSQIQAQIQLDNALPHSWASLITKKSYRKRAIYAIGLACGIQATGVLVINNYGSIIYSGLGFDQEKQLLFAGIFNTLGWVCGVAAIFIIDLMPRNRLIFIGTVTVTTCLVAEAALVANYPVGPDQNDTALRAAVAMVFLYIVFAELLLDGTQYVYFAELFPQHLRAKGMALGMAAISLMNVMWLQSAPTAFAKISWKFYLCFIIPAYIFAIVCLLFYPDTKGLALEEIAALFGDEVQAEVFVASADDGDLSSENAKTSGIVPEHVEKTV</sequence>
<evidence type="ECO:0000256" key="1">
    <source>
        <dbReference type="ARBA" id="ARBA00004141"/>
    </source>
</evidence>
<evidence type="ECO:0000313" key="11">
    <source>
        <dbReference type="Proteomes" id="UP001583186"/>
    </source>
</evidence>
<dbReference type="InterPro" id="IPR003663">
    <property type="entry name" value="Sugar/inositol_transpt"/>
</dbReference>
<dbReference type="InterPro" id="IPR020846">
    <property type="entry name" value="MFS_dom"/>
</dbReference>
<dbReference type="InterPro" id="IPR005829">
    <property type="entry name" value="Sugar_transporter_CS"/>
</dbReference>
<comment type="caution">
    <text evidence="10">The sequence shown here is derived from an EMBL/GenBank/DDBJ whole genome shotgun (WGS) entry which is preliminary data.</text>
</comment>
<dbReference type="EMBL" id="JAWCUI010000114">
    <property type="protein sequence ID" value="KAL1887603.1"/>
    <property type="molecule type" value="Genomic_DNA"/>
</dbReference>
<evidence type="ECO:0000256" key="2">
    <source>
        <dbReference type="ARBA" id="ARBA00010992"/>
    </source>
</evidence>
<evidence type="ECO:0000256" key="5">
    <source>
        <dbReference type="ARBA" id="ARBA00022989"/>
    </source>
</evidence>
<dbReference type="InterPro" id="IPR050360">
    <property type="entry name" value="MFS_Sugar_Transporters"/>
</dbReference>
<keyword evidence="5 8" id="KW-1133">Transmembrane helix</keyword>
<feature type="transmembrane region" description="Helical" evidence="8">
    <location>
        <begin position="155"/>
        <end position="179"/>
    </location>
</feature>
<dbReference type="PROSITE" id="PS00216">
    <property type="entry name" value="SUGAR_TRANSPORT_1"/>
    <property type="match status" value="1"/>
</dbReference>
<feature type="transmembrane region" description="Helical" evidence="8">
    <location>
        <begin position="408"/>
        <end position="424"/>
    </location>
</feature>
<dbReference type="Pfam" id="PF00083">
    <property type="entry name" value="Sugar_tr"/>
    <property type="match status" value="1"/>
</dbReference>